<keyword evidence="9" id="KW-1185">Reference proteome</keyword>
<accession>A0A1R2CYW5</accession>
<dbReference type="Pfam" id="PF04511">
    <property type="entry name" value="DER1"/>
    <property type="match status" value="1"/>
</dbReference>
<comment type="function">
    <text evidence="7">May be involved in the degradation of misfolded endoplasmic reticulum (ER) luminal proteins.</text>
</comment>
<keyword evidence="5 7" id="KW-1133">Transmembrane helix</keyword>
<comment type="subcellular location">
    <subcellularLocation>
        <location evidence="1 7">Endoplasmic reticulum membrane</location>
        <topology evidence="1 7">Multi-pass membrane protein</topology>
    </subcellularLocation>
</comment>
<evidence type="ECO:0000313" key="8">
    <source>
        <dbReference type="EMBL" id="OMJ94185.1"/>
    </source>
</evidence>
<feature type="transmembrane region" description="Helical" evidence="7">
    <location>
        <begin position="51"/>
        <end position="71"/>
    </location>
</feature>
<comment type="caution">
    <text evidence="7">Lacks conserved residue(s) required for the propagation of feature annotation.</text>
</comment>
<evidence type="ECO:0000256" key="5">
    <source>
        <dbReference type="ARBA" id="ARBA00022989"/>
    </source>
</evidence>
<evidence type="ECO:0000256" key="7">
    <source>
        <dbReference type="RuleBase" id="RU363059"/>
    </source>
</evidence>
<name>A0A1R2CYW5_9CILI</name>
<dbReference type="EMBL" id="MPUH01000030">
    <property type="protein sequence ID" value="OMJ94185.1"/>
    <property type="molecule type" value="Genomic_DNA"/>
</dbReference>
<gene>
    <name evidence="8" type="ORF">SteCoe_2667</name>
</gene>
<comment type="caution">
    <text evidence="8">The sequence shown here is derived from an EMBL/GenBank/DDBJ whole genome shotgun (WGS) entry which is preliminary data.</text>
</comment>
<dbReference type="SUPFAM" id="SSF144091">
    <property type="entry name" value="Rhomboid-like"/>
    <property type="match status" value="1"/>
</dbReference>
<dbReference type="Proteomes" id="UP000187209">
    <property type="component" value="Unassembled WGS sequence"/>
</dbReference>
<protein>
    <recommendedName>
        <fullName evidence="7">Derlin</fullName>
    </recommendedName>
</protein>
<comment type="similarity">
    <text evidence="2 7">Belongs to the derlin family.</text>
</comment>
<dbReference type="OrthoDB" id="1716531at2759"/>
<sequence length="202" mass="23836">MEDFLRSVPRITLFITTFSGFLSLLSTYDLIVPSDLSFNNKIYKKYQIWRLLTSFLFFGKFHFTTLIRYIIIFSTSKAMELSSSPQYLYFIILVYNYSIICSYYWGLSFASDIFFMALVYLNSRRNRHSRIAFMGLPVSIPAPYLPFIILAINFNPSLVFGLIFGHIYYYFEDVYPKLPRSRNVRIFNVPMLIVRLVDALKL</sequence>
<evidence type="ECO:0000256" key="4">
    <source>
        <dbReference type="ARBA" id="ARBA00022824"/>
    </source>
</evidence>
<keyword evidence="6 7" id="KW-0472">Membrane</keyword>
<evidence type="ECO:0000256" key="1">
    <source>
        <dbReference type="ARBA" id="ARBA00004477"/>
    </source>
</evidence>
<organism evidence="8 9">
    <name type="scientific">Stentor coeruleus</name>
    <dbReference type="NCBI Taxonomy" id="5963"/>
    <lineage>
        <taxon>Eukaryota</taxon>
        <taxon>Sar</taxon>
        <taxon>Alveolata</taxon>
        <taxon>Ciliophora</taxon>
        <taxon>Postciliodesmatophora</taxon>
        <taxon>Heterotrichea</taxon>
        <taxon>Heterotrichida</taxon>
        <taxon>Stentoridae</taxon>
        <taxon>Stentor</taxon>
    </lineage>
</organism>
<evidence type="ECO:0000256" key="6">
    <source>
        <dbReference type="ARBA" id="ARBA00023136"/>
    </source>
</evidence>
<evidence type="ECO:0000313" key="9">
    <source>
        <dbReference type="Proteomes" id="UP000187209"/>
    </source>
</evidence>
<dbReference type="InterPro" id="IPR007599">
    <property type="entry name" value="DER1"/>
</dbReference>
<dbReference type="GO" id="GO:0006950">
    <property type="term" value="P:response to stress"/>
    <property type="evidence" value="ECO:0007669"/>
    <property type="project" value="UniProtKB-ARBA"/>
</dbReference>
<dbReference type="PANTHER" id="PTHR11009">
    <property type="entry name" value="DER1-LIKE PROTEIN, DERLIN"/>
    <property type="match status" value="1"/>
</dbReference>
<keyword evidence="3 7" id="KW-0812">Transmembrane</keyword>
<feature type="transmembrane region" description="Helical" evidence="7">
    <location>
        <begin position="12"/>
        <end position="31"/>
    </location>
</feature>
<proteinExistence type="inferred from homology"/>
<dbReference type="InterPro" id="IPR035952">
    <property type="entry name" value="Rhomboid-like_sf"/>
</dbReference>
<evidence type="ECO:0000256" key="3">
    <source>
        <dbReference type="ARBA" id="ARBA00022692"/>
    </source>
</evidence>
<dbReference type="GO" id="GO:0005789">
    <property type="term" value="C:endoplasmic reticulum membrane"/>
    <property type="evidence" value="ECO:0007669"/>
    <property type="project" value="UniProtKB-SubCell"/>
</dbReference>
<reference evidence="8 9" key="1">
    <citation type="submission" date="2016-11" db="EMBL/GenBank/DDBJ databases">
        <title>The macronuclear genome of Stentor coeruleus: a giant cell with tiny introns.</title>
        <authorList>
            <person name="Slabodnick M."/>
            <person name="Ruby J.G."/>
            <person name="Reiff S.B."/>
            <person name="Swart E.C."/>
            <person name="Gosai S."/>
            <person name="Prabakaran S."/>
            <person name="Witkowska E."/>
            <person name="Larue G.E."/>
            <person name="Fisher S."/>
            <person name="Freeman R.M."/>
            <person name="Gunawardena J."/>
            <person name="Chu W."/>
            <person name="Stover N.A."/>
            <person name="Gregory B.D."/>
            <person name="Nowacki M."/>
            <person name="Derisi J."/>
            <person name="Roy S.W."/>
            <person name="Marshall W.F."/>
            <person name="Sood P."/>
        </authorList>
    </citation>
    <scope>NUCLEOTIDE SEQUENCE [LARGE SCALE GENOMIC DNA]</scope>
    <source>
        <strain evidence="8">WM001</strain>
    </source>
</reference>
<keyword evidence="4 7" id="KW-0256">Endoplasmic reticulum</keyword>
<evidence type="ECO:0000256" key="2">
    <source>
        <dbReference type="ARBA" id="ARBA00008917"/>
    </source>
</evidence>
<dbReference type="AlphaFoldDB" id="A0A1R2CYW5"/>